<dbReference type="GO" id="GO:0070126">
    <property type="term" value="P:mitochondrial translational termination"/>
    <property type="evidence" value="ECO:0007669"/>
    <property type="project" value="TreeGrafter"/>
</dbReference>
<reference evidence="2" key="2">
    <citation type="journal article" date="2023" name="IMA Fungus">
        <title>Comparative genomic study of the Penicillium genus elucidates a diverse pangenome and 15 lateral gene transfer events.</title>
        <authorList>
            <person name="Petersen C."/>
            <person name="Sorensen T."/>
            <person name="Nielsen M.R."/>
            <person name="Sondergaard T.E."/>
            <person name="Sorensen J.L."/>
            <person name="Fitzpatrick D.A."/>
            <person name="Frisvad J.C."/>
            <person name="Nielsen K.L."/>
        </authorList>
    </citation>
    <scope>NUCLEOTIDE SEQUENCE</scope>
    <source>
        <strain evidence="2">IBT 21917</strain>
    </source>
</reference>
<dbReference type="GO" id="GO:0016150">
    <property type="term" value="F:translation release factor activity, codon nonspecific"/>
    <property type="evidence" value="ECO:0007669"/>
    <property type="project" value="TreeGrafter"/>
</dbReference>
<dbReference type="Proteomes" id="UP001146351">
    <property type="component" value="Unassembled WGS sequence"/>
</dbReference>
<dbReference type="EMBL" id="JAPQKO010000006">
    <property type="protein sequence ID" value="KAJ5156002.1"/>
    <property type="molecule type" value="Genomic_DNA"/>
</dbReference>
<evidence type="ECO:0000259" key="1">
    <source>
        <dbReference type="Pfam" id="PF00472"/>
    </source>
</evidence>
<organism evidence="2 3">
    <name type="scientific">Penicillium capsulatum</name>
    <dbReference type="NCBI Taxonomy" id="69766"/>
    <lineage>
        <taxon>Eukaryota</taxon>
        <taxon>Fungi</taxon>
        <taxon>Dikarya</taxon>
        <taxon>Ascomycota</taxon>
        <taxon>Pezizomycotina</taxon>
        <taxon>Eurotiomycetes</taxon>
        <taxon>Eurotiomycetidae</taxon>
        <taxon>Eurotiales</taxon>
        <taxon>Aspergillaceae</taxon>
        <taxon>Penicillium</taxon>
    </lineage>
</organism>
<dbReference type="AlphaFoldDB" id="A0A9W9HS29"/>
<dbReference type="PANTHER" id="PTHR11075">
    <property type="entry name" value="PEPTIDE CHAIN RELEASE FACTOR"/>
    <property type="match status" value="1"/>
</dbReference>
<protein>
    <recommendedName>
        <fullName evidence="1">Prokaryotic-type class I peptide chain release factors domain-containing protein</fullName>
    </recommendedName>
</protein>
<comment type="caution">
    <text evidence="2">The sequence shown here is derived from an EMBL/GenBank/DDBJ whole genome shotgun (WGS) entry which is preliminary data.</text>
</comment>
<dbReference type="InterPro" id="IPR052104">
    <property type="entry name" value="Mito_Release_Factor_mL62"/>
</dbReference>
<dbReference type="SUPFAM" id="SSF110916">
    <property type="entry name" value="Peptidyl-tRNA hydrolase domain-like"/>
    <property type="match status" value="1"/>
</dbReference>
<dbReference type="GO" id="GO:0005762">
    <property type="term" value="C:mitochondrial large ribosomal subunit"/>
    <property type="evidence" value="ECO:0007669"/>
    <property type="project" value="TreeGrafter"/>
</dbReference>
<accession>A0A9W9HS29</accession>
<dbReference type="OrthoDB" id="270639at2759"/>
<dbReference type="PANTHER" id="PTHR11075:SF54">
    <property type="entry name" value="LARGE RIBOSOMAL SUBUNIT PROTEIN ML62"/>
    <property type="match status" value="1"/>
</dbReference>
<reference evidence="2" key="1">
    <citation type="submission" date="2022-11" db="EMBL/GenBank/DDBJ databases">
        <authorList>
            <person name="Petersen C."/>
        </authorList>
    </citation>
    <scope>NUCLEOTIDE SEQUENCE</scope>
    <source>
        <strain evidence="2">IBT 21917</strain>
    </source>
</reference>
<evidence type="ECO:0000313" key="2">
    <source>
        <dbReference type="EMBL" id="KAJ5156002.1"/>
    </source>
</evidence>
<keyword evidence="3" id="KW-1185">Reference proteome</keyword>
<name>A0A9W9HS29_9EURO</name>
<sequence>MPWGVFCRRFASRSADSDLDQARKWLITLSPLTIPRHIGHVSFSRSSGPGGQNVNKVNSKATLKVPLAALLPLVPRLLHPELQASRYTSDRSQTLVIHSDESRKQHSNVESCFEKLHQLLQTSARQVIPGETSPEQRDRVHKLSASYLTGFPPLAPTNHACRQATGAERIEAQDQEIPQRQEK</sequence>
<dbReference type="GO" id="GO:0004045">
    <property type="term" value="F:peptidyl-tRNA hydrolase activity"/>
    <property type="evidence" value="ECO:0007669"/>
    <property type="project" value="TreeGrafter"/>
</dbReference>
<feature type="domain" description="Prokaryotic-type class I peptide chain release factors" evidence="1">
    <location>
        <begin position="33"/>
        <end position="127"/>
    </location>
</feature>
<dbReference type="InterPro" id="IPR000352">
    <property type="entry name" value="Pep_chain_release_fac_I"/>
</dbReference>
<proteinExistence type="predicted"/>
<evidence type="ECO:0000313" key="3">
    <source>
        <dbReference type="Proteomes" id="UP001146351"/>
    </source>
</evidence>
<gene>
    <name evidence="2" type="ORF">N7492_008805</name>
</gene>
<dbReference type="Pfam" id="PF00472">
    <property type="entry name" value="RF-1"/>
    <property type="match status" value="1"/>
</dbReference>
<dbReference type="Gene3D" id="3.30.160.20">
    <property type="match status" value="1"/>
</dbReference>